<keyword evidence="12" id="KW-0326">Glycosidase</keyword>
<protein>
    <recommendedName>
        <fullName evidence="2">DNA-(apurinic or apyrimidinic site) lyase</fullName>
        <ecNumber evidence="2">4.2.99.18</ecNumber>
    </recommendedName>
</protein>
<dbReference type="SMART" id="SM00898">
    <property type="entry name" value="Fapy_DNA_glyco"/>
    <property type="match status" value="1"/>
</dbReference>
<comment type="similarity">
    <text evidence="1">Belongs to the FPG family.</text>
</comment>
<evidence type="ECO:0000256" key="1">
    <source>
        <dbReference type="ARBA" id="ARBA00009409"/>
    </source>
</evidence>
<dbReference type="Pfam" id="PF06831">
    <property type="entry name" value="H2TH"/>
    <property type="match status" value="1"/>
</dbReference>
<dbReference type="Gene3D" id="3.20.190.10">
    <property type="entry name" value="MutM-like, N-terminal"/>
    <property type="match status" value="1"/>
</dbReference>
<evidence type="ECO:0000256" key="8">
    <source>
        <dbReference type="ARBA" id="ARBA00023125"/>
    </source>
</evidence>
<organism evidence="15">
    <name type="scientific">freshwater metagenome</name>
    <dbReference type="NCBI Taxonomy" id="449393"/>
    <lineage>
        <taxon>unclassified sequences</taxon>
        <taxon>metagenomes</taxon>
        <taxon>ecological metagenomes</taxon>
    </lineage>
</organism>
<dbReference type="InterPro" id="IPR010979">
    <property type="entry name" value="Ribosomal_uS13-like_H2TH"/>
</dbReference>
<dbReference type="InterPro" id="IPR035937">
    <property type="entry name" value="FPG_N"/>
</dbReference>
<dbReference type="AlphaFoldDB" id="A0A6J6YXI0"/>
<dbReference type="InterPro" id="IPR000214">
    <property type="entry name" value="Znf_DNA_glyclase/AP_lyase"/>
</dbReference>
<evidence type="ECO:0000256" key="3">
    <source>
        <dbReference type="ARBA" id="ARBA00022723"/>
    </source>
</evidence>
<keyword evidence="7" id="KW-0862">Zinc</keyword>
<dbReference type="PANTHER" id="PTHR42697:SF1">
    <property type="entry name" value="ENDONUCLEASE 8"/>
    <property type="match status" value="1"/>
</dbReference>
<keyword evidence="10" id="KW-0456">Lyase</keyword>
<dbReference type="GO" id="GO:0140078">
    <property type="term" value="F:class I DNA-(apurinic or apyrimidinic site) endonuclease activity"/>
    <property type="evidence" value="ECO:0007669"/>
    <property type="project" value="UniProtKB-EC"/>
</dbReference>
<evidence type="ECO:0000256" key="2">
    <source>
        <dbReference type="ARBA" id="ARBA00012720"/>
    </source>
</evidence>
<evidence type="ECO:0000313" key="15">
    <source>
        <dbReference type="EMBL" id="CAB4813295.1"/>
    </source>
</evidence>
<evidence type="ECO:0000256" key="11">
    <source>
        <dbReference type="ARBA" id="ARBA00023268"/>
    </source>
</evidence>
<proteinExistence type="inferred from homology"/>
<evidence type="ECO:0000256" key="10">
    <source>
        <dbReference type="ARBA" id="ARBA00023239"/>
    </source>
</evidence>
<keyword evidence="5" id="KW-0863">Zinc-finger</keyword>
<keyword evidence="11" id="KW-0511">Multifunctional enzyme</keyword>
<dbReference type="GO" id="GO:0006284">
    <property type="term" value="P:base-excision repair"/>
    <property type="evidence" value="ECO:0007669"/>
    <property type="project" value="InterPro"/>
</dbReference>
<keyword evidence="3" id="KW-0479">Metal-binding</keyword>
<dbReference type="PANTHER" id="PTHR42697">
    <property type="entry name" value="ENDONUCLEASE 8"/>
    <property type="match status" value="1"/>
</dbReference>
<gene>
    <name evidence="15" type="ORF">UFOPK2992_01724</name>
</gene>
<dbReference type="SMART" id="SM01232">
    <property type="entry name" value="H2TH"/>
    <property type="match status" value="1"/>
</dbReference>
<dbReference type="GO" id="GO:0003684">
    <property type="term" value="F:damaged DNA binding"/>
    <property type="evidence" value="ECO:0007669"/>
    <property type="project" value="InterPro"/>
</dbReference>
<dbReference type="PROSITE" id="PS01242">
    <property type="entry name" value="ZF_FPG_1"/>
    <property type="match status" value="1"/>
</dbReference>
<evidence type="ECO:0000256" key="5">
    <source>
        <dbReference type="ARBA" id="ARBA00022771"/>
    </source>
</evidence>
<evidence type="ECO:0000256" key="13">
    <source>
        <dbReference type="ARBA" id="ARBA00044632"/>
    </source>
</evidence>
<dbReference type="PROSITE" id="PS51066">
    <property type="entry name" value="ZF_FPG_2"/>
    <property type="match status" value="1"/>
</dbReference>
<evidence type="ECO:0000256" key="4">
    <source>
        <dbReference type="ARBA" id="ARBA00022763"/>
    </source>
</evidence>
<reference evidence="15" key="1">
    <citation type="submission" date="2020-05" db="EMBL/GenBank/DDBJ databases">
        <authorList>
            <person name="Chiriac C."/>
            <person name="Salcher M."/>
            <person name="Ghai R."/>
            <person name="Kavagutti S V."/>
        </authorList>
    </citation>
    <scope>NUCLEOTIDE SEQUENCE</scope>
</reference>
<keyword evidence="6" id="KW-0378">Hydrolase</keyword>
<evidence type="ECO:0000259" key="14">
    <source>
        <dbReference type="PROSITE" id="PS51066"/>
    </source>
</evidence>
<dbReference type="GO" id="GO:0008270">
    <property type="term" value="F:zinc ion binding"/>
    <property type="evidence" value="ECO:0007669"/>
    <property type="project" value="UniProtKB-KW"/>
</dbReference>
<evidence type="ECO:0000256" key="12">
    <source>
        <dbReference type="ARBA" id="ARBA00023295"/>
    </source>
</evidence>
<name>A0A6J6YXI0_9ZZZZ</name>
<keyword evidence="8" id="KW-0238">DNA-binding</keyword>
<dbReference type="InterPro" id="IPR015887">
    <property type="entry name" value="DNA_glyclase_Znf_dom_DNA_BS"/>
</dbReference>
<dbReference type="Gene3D" id="1.10.8.50">
    <property type="match status" value="1"/>
</dbReference>
<sequence>MLDGDTAHRTATALRTALVGKPTVGFSAPTLSGPSPVVGRVIEQVHIYGRHLEIVWDDGLTLHTQHRLTGSWRLYRVGEHWHKPTKQLRVCIEVADWVAVCFNAPVVETFRQFDRHRHPGSGGLGPDLLHPNANLEDCVRRILDYADPSAPIAEVLLDQHVASGVGNVYRCEALWDIGLSPFATAGSITQDDARKLVQTIARMMRAGITDRKTPFASTESHDHNGLSVYGRNGQRCEICGDTIRVKRIGDMHRLLYWCSECQARGDQRIAPTPPLGLERVMDPHPAAALFLAELPWRREHDDHTRDHQRGPRARPA</sequence>
<dbReference type="EMBL" id="CAFAAI010000349">
    <property type="protein sequence ID" value="CAB4813295.1"/>
    <property type="molecule type" value="Genomic_DNA"/>
</dbReference>
<evidence type="ECO:0000256" key="9">
    <source>
        <dbReference type="ARBA" id="ARBA00023204"/>
    </source>
</evidence>
<evidence type="ECO:0000256" key="6">
    <source>
        <dbReference type="ARBA" id="ARBA00022801"/>
    </source>
</evidence>
<dbReference type="EC" id="4.2.99.18" evidence="2"/>
<comment type="catalytic activity">
    <reaction evidence="13">
        <text>2'-deoxyribonucleotide-(2'-deoxyribose 5'-phosphate)-2'-deoxyribonucleotide-DNA = a 3'-end 2'-deoxyribonucleotide-(2,3-dehydro-2,3-deoxyribose 5'-phosphate)-DNA + a 5'-end 5'-phospho-2'-deoxyribonucleoside-DNA + H(+)</text>
        <dbReference type="Rhea" id="RHEA:66592"/>
        <dbReference type="Rhea" id="RHEA-COMP:13180"/>
        <dbReference type="Rhea" id="RHEA-COMP:16897"/>
        <dbReference type="Rhea" id="RHEA-COMP:17067"/>
        <dbReference type="ChEBI" id="CHEBI:15378"/>
        <dbReference type="ChEBI" id="CHEBI:136412"/>
        <dbReference type="ChEBI" id="CHEBI:157695"/>
        <dbReference type="ChEBI" id="CHEBI:167181"/>
        <dbReference type="EC" id="4.2.99.18"/>
    </reaction>
</comment>
<evidence type="ECO:0000256" key="7">
    <source>
        <dbReference type="ARBA" id="ARBA00022833"/>
    </source>
</evidence>
<dbReference type="InterPro" id="IPR015886">
    <property type="entry name" value="H2TH_FPG"/>
</dbReference>
<dbReference type="GO" id="GO:0000703">
    <property type="term" value="F:oxidized pyrimidine nucleobase lesion DNA N-glycosylase activity"/>
    <property type="evidence" value="ECO:0007669"/>
    <property type="project" value="TreeGrafter"/>
</dbReference>
<dbReference type="SUPFAM" id="SSF81624">
    <property type="entry name" value="N-terminal domain of MutM-like DNA repair proteins"/>
    <property type="match status" value="1"/>
</dbReference>
<dbReference type="InterPro" id="IPR012319">
    <property type="entry name" value="FPG_cat"/>
</dbReference>
<accession>A0A6J6YXI0</accession>
<keyword evidence="9" id="KW-0234">DNA repair</keyword>
<keyword evidence="4" id="KW-0227">DNA damage</keyword>
<dbReference type="SUPFAM" id="SSF46946">
    <property type="entry name" value="S13-like H2TH domain"/>
    <property type="match status" value="1"/>
</dbReference>
<feature type="domain" description="FPG-type" evidence="14">
    <location>
        <begin position="227"/>
        <end position="263"/>
    </location>
</feature>
<dbReference type="SUPFAM" id="SSF57716">
    <property type="entry name" value="Glucocorticoid receptor-like (DNA-binding domain)"/>
    <property type="match status" value="1"/>
</dbReference>